<dbReference type="Proteomes" id="UP000250134">
    <property type="component" value="Chromosome"/>
</dbReference>
<dbReference type="GO" id="GO:0042392">
    <property type="term" value="F:sphingosine-1-phosphate phosphatase activity"/>
    <property type="evidence" value="ECO:0007669"/>
    <property type="project" value="TreeGrafter"/>
</dbReference>
<organism evidence="3 4">
    <name type="scientific">Thermococcus gorgonarius</name>
    <dbReference type="NCBI Taxonomy" id="71997"/>
    <lineage>
        <taxon>Archaea</taxon>
        <taxon>Methanobacteriati</taxon>
        <taxon>Methanobacteriota</taxon>
        <taxon>Thermococci</taxon>
        <taxon>Thermococcales</taxon>
        <taxon>Thermococcaceae</taxon>
        <taxon>Thermococcus</taxon>
    </lineage>
</organism>
<dbReference type="OrthoDB" id="10182at2157"/>
<feature type="transmembrane region" description="Helical" evidence="1">
    <location>
        <begin position="151"/>
        <end position="170"/>
    </location>
</feature>
<gene>
    <name evidence="3" type="ORF">A3K92_02920</name>
</gene>
<evidence type="ECO:0000256" key="1">
    <source>
        <dbReference type="SAM" id="Phobius"/>
    </source>
</evidence>
<keyword evidence="1" id="KW-0472">Membrane</keyword>
<evidence type="ECO:0000259" key="2">
    <source>
        <dbReference type="SMART" id="SM00014"/>
    </source>
</evidence>
<feature type="transmembrane region" description="Helical" evidence="1">
    <location>
        <begin position="80"/>
        <end position="102"/>
    </location>
</feature>
<dbReference type="PANTHER" id="PTHR14969">
    <property type="entry name" value="SPHINGOSINE-1-PHOSPHATE PHOSPHOHYDROLASE"/>
    <property type="match status" value="1"/>
</dbReference>
<dbReference type="Gene3D" id="1.20.144.10">
    <property type="entry name" value="Phosphatidic acid phosphatase type 2/haloperoxidase"/>
    <property type="match status" value="1"/>
</dbReference>
<feature type="domain" description="Phosphatidic acid phosphatase type 2/haloperoxidase" evidence="2">
    <location>
        <begin position="80"/>
        <end position="191"/>
    </location>
</feature>
<feature type="transmembrane region" description="Helical" evidence="1">
    <location>
        <begin position="44"/>
        <end position="68"/>
    </location>
</feature>
<dbReference type="Pfam" id="PF01569">
    <property type="entry name" value="PAP2"/>
    <property type="match status" value="1"/>
</dbReference>
<name>A0A2Z2M805_THEGO</name>
<dbReference type="AlphaFoldDB" id="A0A2Z2M805"/>
<accession>A0A2Z2M805</accession>
<dbReference type="InterPro" id="IPR000326">
    <property type="entry name" value="PAP2/HPO"/>
</dbReference>
<sequence length="216" mass="24345">MAKSEHKRGFLALTLALFALLALQIAGAFNGINEWMNSILPPGGPLTSAFTETASFALTAVYIILFLLRDVKDRGKLSRFPLELTAGIAVSMVIVALLKVLIGVPRPGEARVHWSFFEAIKNVGYFAFPSGHTTRASVLAYFLAKRWKRLWPLWWAWALGIGLSRLFLHVHWFSDVLFALFLAPWTGLFVELTENRWLPLYGAFVRKLKLEVLDVE</sequence>
<keyword evidence="1" id="KW-0812">Transmembrane</keyword>
<dbReference type="CDD" id="cd01610">
    <property type="entry name" value="PAP2_like"/>
    <property type="match status" value="1"/>
</dbReference>
<evidence type="ECO:0000313" key="4">
    <source>
        <dbReference type="Proteomes" id="UP000250134"/>
    </source>
</evidence>
<dbReference type="InterPro" id="IPR036938">
    <property type="entry name" value="PAP2/HPO_sf"/>
</dbReference>
<dbReference type="KEGG" id="tgg:A3K92_02920"/>
<dbReference type="RefSeq" id="WP_088884841.1">
    <property type="nucleotide sequence ID" value="NZ_CP014855.1"/>
</dbReference>
<reference evidence="3 4" key="1">
    <citation type="submission" date="2016-03" db="EMBL/GenBank/DDBJ databases">
        <title>Complete genome sequence of Thermococcus gorgonarius.</title>
        <authorList>
            <person name="Oger P.M."/>
        </authorList>
    </citation>
    <scope>NUCLEOTIDE SEQUENCE [LARGE SCALE GENOMIC DNA]</scope>
    <source>
        <strain evidence="3 4">W-12</strain>
    </source>
</reference>
<feature type="transmembrane region" description="Helical" evidence="1">
    <location>
        <begin position="122"/>
        <end position="144"/>
    </location>
</feature>
<evidence type="ECO:0000313" key="3">
    <source>
        <dbReference type="EMBL" id="ASJ00502.1"/>
    </source>
</evidence>
<dbReference type="PANTHER" id="PTHR14969:SF13">
    <property type="entry name" value="AT30094P"/>
    <property type="match status" value="1"/>
</dbReference>
<keyword evidence="1" id="KW-1133">Transmembrane helix</keyword>
<proteinExistence type="predicted"/>
<protein>
    <submittedName>
        <fullName evidence="3">Phosphatidic acid phosphatase</fullName>
    </submittedName>
</protein>
<dbReference type="GeneID" id="33331467"/>
<dbReference type="SUPFAM" id="SSF48317">
    <property type="entry name" value="Acid phosphatase/Vanadium-dependent haloperoxidase"/>
    <property type="match status" value="1"/>
</dbReference>
<dbReference type="SMART" id="SM00014">
    <property type="entry name" value="acidPPc"/>
    <property type="match status" value="1"/>
</dbReference>
<dbReference type="EMBL" id="CP014855">
    <property type="protein sequence ID" value="ASJ00502.1"/>
    <property type="molecule type" value="Genomic_DNA"/>
</dbReference>
<keyword evidence="4" id="KW-1185">Reference proteome</keyword>